<evidence type="ECO:0000313" key="2">
    <source>
        <dbReference type="EMBL" id="EEF62534.1"/>
    </source>
</evidence>
<sequence length="105" mass="11697">MPKDHPIKKSAREYPALLIGSCLIVILIAVLGWLFISRASFTIGHTRSRFLIQSISKLSGSQNVNTNAIFMNVGWVDPTGQITRGRAYGLRIGSHMFELDTYYAP</sequence>
<dbReference type="AlphaFoldDB" id="B9XC66"/>
<reference evidence="2 3" key="1">
    <citation type="journal article" date="2011" name="J. Bacteriol.">
        <title>Genome sequence of 'Pedosphaera parvula' Ellin514, an aerobic Verrucomicrobial isolate from pasture soil.</title>
        <authorList>
            <person name="Kant R."/>
            <person name="van Passel M.W."/>
            <person name="Sangwan P."/>
            <person name="Palva A."/>
            <person name="Lucas S."/>
            <person name="Copeland A."/>
            <person name="Lapidus A."/>
            <person name="Glavina Del Rio T."/>
            <person name="Dalin E."/>
            <person name="Tice H."/>
            <person name="Bruce D."/>
            <person name="Goodwin L."/>
            <person name="Pitluck S."/>
            <person name="Chertkov O."/>
            <person name="Larimer F.W."/>
            <person name="Land M.L."/>
            <person name="Hauser L."/>
            <person name="Brettin T.S."/>
            <person name="Detter J.C."/>
            <person name="Han S."/>
            <person name="de Vos W.M."/>
            <person name="Janssen P.H."/>
            <person name="Smidt H."/>
        </authorList>
    </citation>
    <scope>NUCLEOTIDE SEQUENCE [LARGE SCALE GENOMIC DNA]</scope>
    <source>
        <strain evidence="2 3">Ellin514</strain>
    </source>
</reference>
<protein>
    <submittedName>
        <fullName evidence="2">Uncharacterized protein</fullName>
    </submittedName>
</protein>
<evidence type="ECO:0000313" key="3">
    <source>
        <dbReference type="Proteomes" id="UP000003688"/>
    </source>
</evidence>
<keyword evidence="1" id="KW-1133">Transmembrane helix</keyword>
<dbReference type="EMBL" id="ABOX02000004">
    <property type="protein sequence ID" value="EEF62534.1"/>
    <property type="molecule type" value="Genomic_DNA"/>
</dbReference>
<keyword evidence="1" id="KW-0472">Membrane</keyword>
<dbReference type="Proteomes" id="UP000003688">
    <property type="component" value="Unassembled WGS sequence"/>
</dbReference>
<dbReference type="RefSeq" id="WP_007413414.1">
    <property type="nucleotide sequence ID" value="NZ_ABOX02000004.1"/>
</dbReference>
<organism evidence="2 3">
    <name type="scientific">Pedosphaera parvula (strain Ellin514)</name>
    <dbReference type="NCBI Taxonomy" id="320771"/>
    <lineage>
        <taxon>Bacteria</taxon>
        <taxon>Pseudomonadati</taxon>
        <taxon>Verrucomicrobiota</taxon>
        <taxon>Pedosphaerae</taxon>
        <taxon>Pedosphaerales</taxon>
        <taxon>Pedosphaeraceae</taxon>
        <taxon>Pedosphaera</taxon>
    </lineage>
</organism>
<accession>B9XC66</accession>
<dbReference type="STRING" id="320771.Cflav_PD5169"/>
<keyword evidence="1" id="KW-0812">Transmembrane</keyword>
<gene>
    <name evidence="2" type="ORF">Cflav_PD5169</name>
</gene>
<feature type="transmembrane region" description="Helical" evidence="1">
    <location>
        <begin position="16"/>
        <end position="36"/>
    </location>
</feature>
<comment type="caution">
    <text evidence="2">The sequence shown here is derived from an EMBL/GenBank/DDBJ whole genome shotgun (WGS) entry which is preliminary data.</text>
</comment>
<proteinExistence type="predicted"/>
<evidence type="ECO:0000256" key="1">
    <source>
        <dbReference type="SAM" id="Phobius"/>
    </source>
</evidence>
<keyword evidence="3" id="KW-1185">Reference proteome</keyword>
<name>B9XC66_PEDPL</name>